<keyword evidence="3" id="KW-1185">Reference proteome</keyword>
<dbReference type="Proteomes" id="UP000663879">
    <property type="component" value="Unassembled WGS sequence"/>
</dbReference>
<dbReference type="AlphaFoldDB" id="A0A814RE58"/>
<organism evidence="2 3">
    <name type="scientific">Brachionus calyciflorus</name>
    <dbReference type="NCBI Taxonomy" id="104777"/>
    <lineage>
        <taxon>Eukaryota</taxon>
        <taxon>Metazoa</taxon>
        <taxon>Spiralia</taxon>
        <taxon>Gnathifera</taxon>
        <taxon>Rotifera</taxon>
        <taxon>Eurotatoria</taxon>
        <taxon>Monogononta</taxon>
        <taxon>Pseudotrocha</taxon>
        <taxon>Ploima</taxon>
        <taxon>Brachionidae</taxon>
        <taxon>Brachionus</taxon>
    </lineage>
</organism>
<comment type="caution">
    <text evidence="2">The sequence shown here is derived from an EMBL/GenBank/DDBJ whole genome shotgun (WGS) entry which is preliminary data.</text>
</comment>
<feature type="region of interest" description="Disordered" evidence="1">
    <location>
        <begin position="28"/>
        <end position="54"/>
    </location>
</feature>
<sequence length="85" mass="9987">LREISKNFNPGQKLNEFEDRYEECVPTDNEYFDFDSQSESDSQSETNSERDLSDFDNVYTIDNNLRICNKNVIRENLFGEGDANF</sequence>
<name>A0A814RE58_9BILA</name>
<dbReference type="EMBL" id="CAJNOC010009681">
    <property type="protein sequence ID" value="CAF1131793.1"/>
    <property type="molecule type" value="Genomic_DNA"/>
</dbReference>
<reference evidence="2" key="1">
    <citation type="submission" date="2021-02" db="EMBL/GenBank/DDBJ databases">
        <authorList>
            <person name="Nowell W R."/>
        </authorList>
    </citation>
    <scope>NUCLEOTIDE SEQUENCE</scope>
    <source>
        <strain evidence="2">Ploen Becks lab</strain>
    </source>
</reference>
<accession>A0A814RE58</accession>
<evidence type="ECO:0000313" key="2">
    <source>
        <dbReference type="EMBL" id="CAF1131793.1"/>
    </source>
</evidence>
<proteinExistence type="predicted"/>
<evidence type="ECO:0000313" key="3">
    <source>
        <dbReference type="Proteomes" id="UP000663879"/>
    </source>
</evidence>
<protein>
    <submittedName>
        <fullName evidence="2">Uncharacterized protein</fullName>
    </submittedName>
</protein>
<evidence type="ECO:0000256" key="1">
    <source>
        <dbReference type="SAM" id="MobiDB-lite"/>
    </source>
</evidence>
<gene>
    <name evidence="2" type="ORF">OXX778_LOCUS22507</name>
</gene>
<feature type="non-terminal residue" evidence="2">
    <location>
        <position position="1"/>
    </location>
</feature>